<sequence>MGSGVNFCFPVNLAMTDTTIPPDFQTLTSVEEGCDSLGRYLGLDRPVSRQVFAAVIDNPTYATTLFTSRRAPAFRDHLLDHPEVCQRTAQQRPDETPADETPQDQSSAALLIKAAKSFVAWGRSGFKTADDALYTARLAACDACPHHTKPERKVAYQIAAALTGGTANRKICGLCGCVTQNKARLADERCPGQDPNRPGFSRWGNPLSEAPV</sequence>
<reference evidence="2 3" key="1">
    <citation type="submission" date="2019-09" db="EMBL/GenBank/DDBJ databases">
        <authorList>
            <person name="Depoorter E."/>
        </authorList>
    </citation>
    <scope>NUCLEOTIDE SEQUENCE [LARGE SCALE GENOMIC DNA]</scope>
    <source>
        <strain evidence="2">LMG 23254</strain>
    </source>
</reference>
<evidence type="ECO:0000256" key="1">
    <source>
        <dbReference type="SAM" id="MobiDB-lite"/>
    </source>
</evidence>
<gene>
    <name evidence="2" type="ORF">BLA23254_00618</name>
</gene>
<dbReference type="Proteomes" id="UP000494218">
    <property type="component" value="Unassembled WGS sequence"/>
</dbReference>
<dbReference type="AlphaFoldDB" id="A0A6P2HIG0"/>
<evidence type="ECO:0000313" key="2">
    <source>
        <dbReference type="EMBL" id="VWB16483.1"/>
    </source>
</evidence>
<proteinExistence type="predicted"/>
<accession>A0A6P2HIG0</accession>
<organism evidence="2 3">
    <name type="scientific">Burkholderia lata (strain ATCC 17760 / DSM 23089 / LMG 22485 / NCIMB 9086 / R18194 / 383)</name>
    <dbReference type="NCBI Taxonomy" id="482957"/>
    <lineage>
        <taxon>Bacteria</taxon>
        <taxon>Pseudomonadati</taxon>
        <taxon>Pseudomonadota</taxon>
        <taxon>Betaproteobacteria</taxon>
        <taxon>Burkholderiales</taxon>
        <taxon>Burkholderiaceae</taxon>
        <taxon>Burkholderia</taxon>
        <taxon>Burkholderia cepacia complex</taxon>
    </lineage>
</organism>
<name>A0A6P2HIG0_BURL3</name>
<evidence type="ECO:0000313" key="3">
    <source>
        <dbReference type="Proteomes" id="UP000494218"/>
    </source>
</evidence>
<dbReference type="EMBL" id="CABVPW010000002">
    <property type="protein sequence ID" value="VWB16483.1"/>
    <property type="molecule type" value="Genomic_DNA"/>
</dbReference>
<feature type="region of interest" description="Disordered" evidence="1">
    <location>
        <begin position="189"/>
        <end position="212"/>
    </location>
</feature>
<protein>
    <submittedName>
        <fullName evidence="2">Uncharacterized protein</fullName>
    </submittedName>
</protein>